<sequence>MLAIRNVQMLPDGRSLVETWGTWRFRVMERGTLDGYMVARIERIEDYEEELDDTAIAPEDPSEDDERQDPAEVGPDDVGAMQTPLGGRAVGGTTATAQVEEQHEAAVRAQLGDAATAAQTASILVSQSRPGAIHASSSTSLAESNSSSSHGHSPPTSQDEPVASKAKNPAASGAGAMPTSPQSPRPPTNAELMAKCHAFIDQMREGTPWVVQHLNNNYVPMPSDAASFSFWMALVVLWRVRRLLARGLPPRALGGWMWLVAYAIMLAAVYSAQADWRRSNAPAITSQGVVVYA</sequence>
<dbReference type="PANTHER" id="PTHR23327:SF42">
    <property type="entry name" value="LON PEPTIDASE N-TERMINAL DOMAIN AND RING FINGER PROTEIN C14F5.10C"/>
    <property type="match status" value="1"/>
</dbReference>
<evidence type="ECO:0000313" key="3">
    <source>
        <dbReference type="EMBL" id="OJT03725.1"/>
    </source>
</evidence>
<dbReference type="EMBL" id="MNAD01001599">
    <property type="protein sequence ID" value="OJT03725.1"/>
    <property type="molecule type" value="Genomic_DNA"/>
</dbReference>
<evidence type="ECO:0000313" key="4">
    <source>
        <dbReference type="Proteomes" id="UP000184267"/>
    </source>
</evidence>
<dbReference type="Proteomes" id="UP000184267">
    <property type="component" value="Unassembled WGS sequence"/>
</dbReference>
<keyword evidence="4" id="KW-1185">Reference proteome</keyword>
<dbReference type="SUPFAM" id="SSF88697">
    <property type="entry name" value="PUA domain-like"/>
    <property type="match status" value="1"/>
</dbReference>
<keyword evidence="2" id="KW-1133">Transmembrane helix</keyword>
<dbReference type="InterPro" id="IPR015947">
    <property type="entry name" value="PUA-like_sf"/>
</dbReference>
<dbReference type="OrthoDB" id="264917at2759"/>
<reference evidence="3 4" key="1">
    <citation type="submission" date="2016-10" db="EMBL/GenBank/DDBJ databases">
        <title>Genome sequence of the basidiomycete white-rot fungus Trametes pubescens.</title>
        <authorList>
            <person name="Makela M.R."/>
            <person name="Granchi Z."/>
            <person name="Peng M."/>
            <person name="De Vries R.P."/>
            <person name="Grigoriev I."/>
            <person name="Riley R."/>
            <person name="Hilden K."/>
        </authorList>
    </citation>
    <scope>NUCLEOTIDE SEQUENCE [LARGE SCALE GENOMIC DNA]</scope>
    <source>
        <strain evidence="3 4">FBCC735</strain>
    </source>
</reference>
<dbReference type="AlphaFoldDB" id="A0A1M2V829"/>
<dbReference type="GO" id="GO:0061630">
    <property type="term" value="F:ubiquitin protein ligase activity"/>
    <property type="evidence" value="ECO:0007669"/>
    <property type="project" value="TreeGrafter"/>
</dbReference>
<dbReference type="Gene3D" id="2.30.130.40">
    <property type="entry name" value="LON domain-like"/>
    <property type="match status" value="1"/>
</dbReference>
<dbReference type="STRING" id="154538.A0A1M2V829"/>
<evidence type="ECO:0000256" key="1">
    <source>
        <dbReference type="SAM" id="MobiDB-lite"/>
    </source>
</evidence>
<dbReference type="OMA" id="CHTFLRE"/>
<name>A0A1M2V829_TRAPU</name>
<comment type="caution">
    <text evidence="3">The sequence shown here is derived from an EMBL/GenBank/DDBJ whole genome shotgun (WGS) entry which is preliminary data.</text>
</comment>
<keyword evidence="2" id="KW-0472">Membrane</keyword>
<keyword evidence="2" id="KW-0812">Transmembrane</keyword>
<dbReference type="InterPro" id="IPR046336">
    <property type="entry name" value="Lon_prtase_N_sf"/>
</dbReference>
<gene>
    <name evidence="3" type="ORF">TRAPUB_5547</name>
</gene>
<accession>A0A1M2V829</accession>
<feature type="region of interest" description="Disordered" evidence="1">
    <location>
        <begin position="129"/>
        <end position="189"/>
    </location>
</feature>
<organism evidence="3 4">
    <name type="scientific">Trametes pubescens</name>
    <name type="common">White-rot fungus</name>
    <dbReference type="NCBI Taxonomy" id="154538"/>
    <lineage>
        <taxon>Eukaryota</taxon>
        <taxon>Fungi</taxon>
        <taxon>Dikarya</taxon>
        <taxon>Basidiomycota</taxon>
        <taxon>Agaricomycotina</taxon>
        <taxon>Agaricomycetes</taxon>
        <taxon>Polyporales</taxon>
        <taxon>Polyporaceae</taxon>
        <taxon>Trametes</taxon>
    </lineage>
</organism>
<proteinExistence type="predicted"/>
<feature type="transmembrane region" description="Helical" evidence="2">
    <location>
        <begin position="252"/>
        <end position="272"/>
    </location>
</feature>
<evidence type="ECO:0000256" key="2">
    <source>
        <dbReference type="SAM" id="Phobius"/>
    </source>
</evidence>
<feature type="compositionally biased region" description="Low complexity" evidence="1">
    <location>
        <begin position="135"/>
        <end position="157"/>
    </location>
</feature>
<dbReference type="PANTHER" id="PTHR23327">
    <property type="entry name" value="RING FINGER PROTEIN 127"/>
    <property type="match status" value="1"/>
</dbReference>
<feature type="region of interest" description="Disordered" evidence="1">
    <location>
        <begin position="52"/>
        <end position="97"/>
    </location>
</feature>
<protein>
    <submittedName>
        <fullName evidence="3">LON peptidase N-terminal domain and RING finger protein 1</fullName>
    </submittedName>
</protein>